<keyword evidence="4 6" id="KW-1133">Transmembrane helix</keyword>
<feature type="transmembrane region" description="Helical" evidence="6">
    <location>
        <begin position="188"/>
        <end position="212"/>
    </location>
</feature>
<dbReference type="NCBIfam" id="NF038403">
    <property type="entry name" value="perm_prefix_1"/>
    <property type="match status" value="1"/>
</dbReference>
<evidence type="ECO:0000313" key="8">
    <source>
        <dbReference type="Proteomes" id="UP000325218"/>
    </source>
</evidence>
<comment type="subcellular location">
    <subcellularLocation>
        <location evidence="1">Membrane</location>
        <topology evidence="1">Multi-pass membrane protein</topology>
    </subcellularLocation>
</comment>
<comment type="caution">
    <text evidence="7">The sequence shown here is derived from an EMBL/GenBank/DDBJ whole genome shotgun (WGS) entry which is preliminary data.</text>
</comment>
<dbReference type="Proteomes" id="UP000325218">
    <property type="component" value="Unassembled WGS sequence"/>
</dbReference>
<reference evidence="7 8" key="1">
    <citation type="submission" date="2019-08" db="EMBL/GenBank/DDBJ databases">
        <title>Genome sequencing of Paenibacillus faecis DSM 23593(T).</title>
        <authorList>
            <person name="Kook J.-K."/>
            <person name="Park S.-N."/>
            <person name="Lim Y.K."/>
        </authorList>
    </citation>
    <scope>NUCLEOTIDE SEQUENCE [LARGE SCALE GENOMIC DNA]</scope>
    <source>
        <strain evidence="7 8">DSM 23593</strain>
    </source>
</reference>
<dbReference type="PANTHER" id="PTHR30474">
    <property type="entry name" value="CELL CYCLE PROTEIN"/>
    <property type="match status" value="1"/>
</dbReference>
<sequence>MAAVPGVCGSGTRGGTCMKNLHPLLQEYVNRVSRQVKARELRQEIREEIAGHLDELWEAKRAEGLDDEAAARQAMAQMGNTDSVAEGFNRVHRPRVPWMMLLSLALLLTIALLAMYAVRLSYQAGEGLWYDIDFFGKQAVFIGIGLAVLFILSRVHYGILNNYSWMLYGLAVVLIWITNYVSPNVNGLRVFILGGVNPTAICPYLFLIAAAGALSRKYEKRRTALGQLVVLGILPLLLFAVIPSFPSLILYAVAFALMLCFSRYGWRWVLTYLSMVASIFVLPLLLSGYGQERLSAFLRPWEDAEGSGYLYLQIEEAVRSAGWRGHGFGSFMEVLPQIHSDNVFTYLIYSLGWVFGIFVLMIVLLFVTQLVNAAMSVRDPYGKMLIAGLGAFFSVQFVWSIGMSLGLLPISAVSFPLISYGGSGLMAQLGAIGLIYGVYRRKDMVRVH</sequence>
<evidence type="ECO:0000256" key="2">
    <source>
        <dbReference type="ARBA" id="ARBA00022692"/>
    </source>
</evidence>
<feature type="transmembrane region" description="Helical" evidence="6">
    <location>
        <begin position="346"/>
        <end position="372"/>
    </location>
</feature>
<protein>
    <submittedName>
        <fullName evidence="7">FtsW/RodA/SpoVE family cell cycle protein</fullName>
    </submittedName>
</protein>
<evidence type="ECO:0000313" key="7">
    <source>
        <dbReference type="EMBL" id="TYA14871.1"/>
    </source>
</evidence>
<dbReference type="GO" id="GO:0008360">
    <property type="term" value="P:regulation of cell shape"/>
    <property type="evidence" value="ECO:0007669"/>
    <property type="project" value="UniProtKB-KW"/>
</dbReference>
<feature type="transmembrane region" description="Helical" evidence="6">
    <location>
        <begin position="224"/>
        <end position="242"/>
    </location>
</feature>
<keyword evidence="8" id="KW-1185">Reference proteome</keyword>
<dbReference type="Pfam" id="PF01098">
    <property type="entry name" value="FTSW_RODA_SPOVE"/>
    <property type="match status" value="1"/>
</dbReference>
<dbReference type="GO" id="GO:0015648">
    <property type="term" value="F:lipid-linked peptidoglycan transporter activity"/>
    <property type="evidence" value="ECO:0007669"/>
    <property type="project" value="TreeGrafter"/>
</dbReference>
<dbReference type="GO" id="GO:0005886">
    <property type="term" value="C:plasma membrane"/>
    <property type="evidence" value="ECO:0007669"/>
    <property type="project" value="TreeGrafter"/>
</dbReference>
<evidence type="ECO:0000256" key="5">
    <source>
        <dbReference type="ARBA" id="ARBA00023136"/>
    </source>
</evidence>
<evidence type="ECO:0000256" key="6">
    <source>
        <dbReference type="SAM" id="Phobius"/>
    </source>
</evidence>
<name>A0A5D0CXZ4_9BACL</name>
<keyword evidence="2 6" id="KW-0812">Transmembrane</keyword>
<feature type="transmembrane region" description="Helical" evidence="6">
    <location>
        <begin position="417"/>
        <end position="439"/>
    </location>
</feature>
<evidence type="ECO:0000256" key="3">
    <source>
        <dbReference type="ARBA" id="ARBA00022960"/>
    </source>
</evidence>
<feature type="transmembrane region" description="Helical" evidence="6">
    <location>
        <begin position="248"/>
        <end position="265"/>
    </location>
</feature>
<keyword evidence="5 6" id="KW-0472">Membrane</keyword>
<feature type="transmembrane region" description="Helical" evidence="6">
    <location>
        <begin position="384"/>
        <end position="405"/>
    </location>
</feature>
<dbReference type="OrthoDB" id="2192428at2"/>
<dbReference type="GO" id="GO:0032153">
    <property type="term" value="C:cell division site"/>
    <property type="evidence" value="ECO:0007669"/>
    <property type="project" value="TreeGrafter"/>
</dbReference>
<gene>
    <name evidence="7" type="ORF">FRY98_04175</name>
</gene>
<dbReference type="GO" id="GO:0051301">
    <property type="term" value="P:cell division"/>
    <property type="evidence" value="ECO:0007669"/>
    <property type="project" value="InterPro"/>
</dbReference>
<dbReference type="EMBL" id="VSDO01000001">
    <property type="protein sequence ID" value="TYA14871.1"/>
    <property type="molecule type" value="Genomic_DNA"/>
</dbReference>
<dbReference type="InterPro" id="IPR001182">
    <property type="entry name" value="FtsW/RodA"/>
</dbReference>
<dbReference type="AlphaFoldDB" id="A0A5D0CXZ4"/>
<feature type="transmembrane region" description="Helical" evidence="6">
    <location>
        <begin position="98"/>
        <end position="122"/>
    </location>
</feature>
<feature type="transmembrane region" description="Helical" evidence="6">
    <location>
        <begin position="272"/>
        <end position="290"/>
    </location>
</feature>
<evidence type="ECO:0000256" key="1">
    <source>
        <dbReference type="ARBA" id="ARBA00004141"/>
    </source>
</evidence>
<feature type="transmembrane region" description="Helical" evidence="6">
    <location>
        <begin position="134"/>
        <end position="153"/>
    </location>
</feature>
<dbReference type="PANTHER" id="PTHR30474:SF1">
    <property type="entry name" value="PEPTIDOGLYCAN GLYCOSYLTRANSFERASE MRDB"/>
    <property type="match status" value="1"/>
</dbReference>
<keyword evidence="3" id="KW-0133">Cell shape</keyword>
<dbReference type="InterPro" id="IPR047928">
    <property type="entry name" value="Perm_prefix_1"/>
</dbReference>
<accession>A0A5D0CXZ4</accession>
<feature type="transmembrane region" description="Helical" evidence="6">
    <location>
        <begin position="165"/>
        <end position="182"/>
    </location>
</feature>
<evidence type="ECO:0000256" key="4">
    <source>
        <dbReference type="ARBA" id="ARBA00022989"/>
    </source>
</evidence>
<organism evidence="7 8">
    <name type="scientific">Paenibacillus faecis</name>
    <dbReference type="NCBI Taxonomy" id="862114"/>
    <lineage>
        <taxon>Bacteria</taxon>
        <taxon>Bacillati</taxon>
        <taxon>Bacillota</taxon>
        <taxon>Bacilli</taxon>
        <taxon>Bacillales</taxon>
        <taxon>Paenibacillaceae</taxon>
        <taxon>Paenibacillus</taxon>
    </lineage>
</organism>
<proteinExistence type="predicted"/>